<accession>A0A397V621</accession>
<gene>
    <name evidence="1" type="ORF">C2G38_1632905</name>
</gene>
<name>A0A397V621_9GLOM</name>
<dbReference type="AlphaFoldDB" id="A0A397V621"/>
<proteinExistence type="predicted"/>
<evidence type="ECO:0000313" key="1">
    <source>
        <dbReference type="EMBL" id="RIB14736.1"/>
    </source>
</evidence>
<dbReference type="OrthoDB" id="2322297at2759"/>
<evidence type="ECO:0000313" key="2">
    <source>
        <dbReference type="Proteomes" id="UP000266673"/>
    </source>
</evidence>
<keyword evidence="2" id="KW-1185">Reference proteome</keyword>
<dbReference type="Proteomes" id="UP000266673">
    <property type="component" value="Unassembled WGS sequence"/>
</dbReference>
<dbReference type="EMBL" id="QKWP01000801">
    <property type="protein sequence ID" value="RIB14736.1"/>
    <property type="molecule type" value="Genomic_DNA"/>
</dbReference>
<comment type="caution">
    <text evidence="1">The sequence shown here is derived from an EMBL/GenBank/DDBJ whole genome shotgun (WGS) entry which is preliminary data.</text>
</comment>
<protein>
    <submittedName>
        <fullName evidence="1">Uncharacterized protein</fullName>
    </submittedName>
</protein>
<reference evidence="1 2" key="1">
    <citation type="submission" date="2018-06" db="EMBL/GenBank/DDBJ databases">
        <title>Comparative genomics reveals the genomic features of Rhizophagus irregularis, R. cerebriforme, R. diaphanum and Gigaspora rosea, and their symbiotic lifestyle signature.</title>
        <authorList>
            <person name="Morin E."/>
            <person name="San Clemente H."/>
            <person name="Chen E.C.H."/>
            <person name="De La Providencia I."/>
            <person name="Hainaut M."/>
            <person name="Kuo A."/>
            <person name="Kohler A."/>
            <person name="Murat C."/>
            <person name="Tang N."/>
            <person name="Roy S."/>
            <person name="Loubradou J."/>
            <person name="Henrissat B."/>
            <person name="Grigoriev I.V."/>
            <person name="Corradi N."/>
            <person name="Roux C."/>
            <person name="Martin F.M."/>
        </authorList>
    </citation>
    <scope>NUCLEOTIDE SEQUENCE [LARGE SCALE GENOMIC DNA]</scope>
    <source>
        <strain evidence="1 2">DAOM 194757</strain>
    </source>
</reference>
<organism evidence="1 2">
    <name type="scientific">Gigaspora rosea</name>
    <dbReference type="NCBI Taxonomy" id="44941"/>
    <lineage>
        <taxon>Eukaryota</taxon>
        <taxon>Fungi</taxon>
        <taxon>Fungi incertae sedis</taxon>
        <taxon>Mucoromycota</taxon>
        <taxon>Glomeromycotina</taxon>
        <taxon>Glomeromycetes</taxon>
        <taxon>Diversisporales</taxon>
        <taxon>Gigasporaceae</taxon>
        <taxon>Gigaspora</taxon>
    </lineage>
</organism>
<sequence>MYNTKITSDNKMNGPSKNSYIKYDKHAFFTYSSKNVETFQHGYLGIGPSFIAGNFHLHYPTDKPLYLNKVEISLIGQESTMCESIFKQFNEKFNRIFCHYTYNAWEILDYQPVTNLNLRFNIKLEDDLPSSFEVDYSIYAGINYILEARLISNKNVEKIISVKCQINRWCLPAEPLERPIIMKCPDYDKAIEEYKVGDTLVKCELKKFLWSMGDDISLYVNLTSLKPTMADINIKKIKLQLIELQCIAKNNVIITANKIETTKVIIDKKKLSTLPQPTKNNYSFEVGMRIPSKNSTKFIPLNIYAKTFQRILMTHRLKAKIEFKNGSHLVFQSDIGIINSLTPKEIKEGKDKGLIYSEKS</sequence>